<evidence type="ECO:0000313" key="10">
    <source>
        <dbReference type="Proteomes" id="UP000675284"/>
    </source>
</evidence>
<evidence type="ECO:0000256" key="2">
    <source>
        <dbReference type="ARBA" id="ARBA00010100"/>
    </source>
</evidence>
<feature type="transmembrane region" description="Helical" evidence="8">
    <location>
        <begin position="291"/>
        <end position="311"/>
    </location>
</feature>
<feature type="transmembrane region" description="Helical" evidence="8">
    <location>
        <begin position="151"/>
        <end position="168"/>
    </location>
</feature>
<feature type="transmembrane region" description="Helical" evidence="8">
    <location>
        <begin position="61"/>
        <end position="79"/>
    </location>
</feature>
<dbReference type="GO" id="GO:0005886">
    <property type="term" value="C:plasma membrane"/>
    <property type="evidence" value="ECO:0007669"/>
    <property type="project" value="UniProtKB-SubCell"/>
</dbReference>
<sequence length="528" mass="56241">MYLLVALSAIIAPFIFLVILRFPATKGMTWSALIVILFAISVWGMEGKIIISSILQGTHKTLTILWILFGALVLLNTLRNTGAVDRINQGFQNISGDMRVQVIIVAFLFGSLIEGAAGFGTPAMVTGPLMIALGFQPLAAATLALIADSSAVAFGAVGTPVAVGLSNIPNANSTFFQEIGIKITTLDIFAGTFIPFMLIVIMTVFFGKGKGFKDAFPMLPWTLLIGITYTGSALLYAVTFGQEFVAILASLTALIVATLTAKKGWLLPKNKWQDALQEGFEPSTKKSEMGIVAAWFPYIIVVALLLLTRIVPWLTEFTRTAIDLSWTTIFGIAGIESSWEFLYSPGTILAIAAMLSVIIHRNKLRTFMDASKQSLSTMKTTAISLITTLAMVHVFTNSGLNVNDLVSMPQYIAESFASSLGSIWFLVAPFLGELGAFITGSATVSTLTFSPIQFNVANQVGLDVNAVLAAQVIGAGAGNMICVHNVVAASAVVGLSGKEGEIIRKTLAPAIIYGLLVGAASFIMLQLF</sequence>
<evidence type="ECO:0000256" key="6">
    <source>
        <dbReference type="ARBA" id="ARBA00022989"/>
    </source>
</evidence>
<feature type="transmembrane region" description="Helical" evidence="8">
    <location>
        <begin position="6"/>
        <end position="24"/>
    </location>
</feature>
<feature type="transmembrane region" description="Helical" evidence="8">
    <location>
        <begin position="341"/>
        <end position="359"/>
    </location>
</feature>
<comment type="subcellular location">
    <subcellularLocation>
        <location evidence="1 8">Cell membrane</location>
        <topology evidence="1 8">Multi-pass membrane protein</topology>
    </subcellularLocation>
</comment>
<dbReference type="Pfam" id="PF02652">
    <property type="entry name" value="Lactate_perm"/>
    <property type="match status" value="1"/>
</dbReference>
<evidence type="ECO:0000313" key="9">
    <source>
        <dbReference type="EMBL" id="MBR7796610.1"/>
    </source>
</evidence>
<keyword evidence="6 8" id="KW-1133">Transmembrane helix</keyword>
<dbReference type="Proteomes" id="UP000675284">
    <property type="component" value="Unassembled WGS sequence"/>
</dbReference>
<feature type="transmembrane region" description="Helical" evidence="8">
    <location>
        <begin position="466"/>
        <end position="495"/>
    </location>
</feature>
<dbReference type="InterPro" id="IPR003804">
    <property type="entry name" value="Lactate_perm"/>
</dbReference>
<keyword evidence="7 8" id="KW-0472">Membrane</keyword>
<evidence type="ECO:0000256" key="8">
    <source>
        <dbReference type="RuleBase" id="RU365092"/>
    </source>
</evidence>
<evidence type="ECO:0000256" key="3">
    <source>
        <dbReference type="ARBA" id="ARBA00022448"/>
    </source>
</evidence>
<dbReference type="GO" id="GO:0015295">
    <property type="term" value="F:solute:proton symporter activity"/>
    <property type="evidence" value="ECO:0007669"/>
    <property type="project" value="TreeGrafter"/>
</dbReference>
<protein>
    <recommendedName>
        <fullName evidence="8">L-lactate permease</fullName>
    </recommendedName>
</protein>
<dbReference type="RefSeq" id="WP_026682455.1">
    <property type="nucleotide sequence ID" value="NZ_JAGSOT010000030.1"/>
</dbReference>
<dbReference type="PANTHER" id="PTHR30003">
    <property type="entry name" value="L-LACTATE PERMEASE"/>
    <property type="match status" value="1"/>
</dbReference>
<feature type="transmembrane region" description="Helical" evidence="8">
    <location>
        <begin position="507"/>
        <end position="527"/>
    </location>
</feature>
<feature type="transmembrane region" description="Helical" evidence="8">
    <location>
        <begin position="100"/>
        <end position="119"/>
    </location>
</feature>
<feature type="transmembrane region" description="Helical" evidence="8">
    <location>
        <begin position="31"/>
        <end position="55"/>
    </location>
</feature>
<comment type="function">
    <text evidence="8">Uptake of L-lactate across the membrane. Can also transport D-lactate and glycolate.</text>
</comment>
<evidence type="ECO:0000256" key="7">
    <source>
        <dbReference type="ARBA" id="ARBA00023136"/>
    </source>
</evidence>
<evidence type="ECO:0000256" key="1">
    <source>
        <dbReference type="ARBA" id="ARBA00004651"/>
    </source>
</evidence>
<dbReference type="PANTHER" id="PTHR30003:SF0">
    <property type="entry name" value="GLYCOLATE PERMEASE GLCA-RELATED"/>
    <property type="match status" value="1"/>
</dbReference>
<dbReference type="GO" id="GO:0015129">
    <property type="term" value="F:lactate transmembrane transporter activity"/>
    <property type="evidence" value="ECO:0007669"/>
    <property type="project" value="UniProtKB-UniRule"/>
</dbReference>
<keyword evidence="3 8" id="KW-0813">Transport</keyword>
<name>A0A941DTU0_9BACI</name>
<comment type="caution">
    <text evidence="9">The sequence shown here is derived from an EMBL/GenBank/DDBJ whole genome shotgun (WGS) entry which is preliminary data.</text>
</comment>
<dbReference type="EMBL" id="JAGSOT010000030">
    <property type="protein sequence ID" value="MBR7796610.1"/>
    <property type="molecule type" value="Genomic_DNA"/>
</dbReference>
<feature type="transmembrane region" description="Helical" evidence="8">
    <location>
        <begin position="434"/>
        <end position="454"/>
    </location>
</feature>
<gene>
    <name evidence="9" type="ORF">KCX74_11230</name>
</gene>
<dbReference type="AlphaFoldDB" id="A0A941DTU0"/>
<evidence type="ECO:0000256" key="4">
    <source>
        <dbReference type="ARBA" id="ARBA00022475"/>
    </source>
</evidence>
<accession>A0A941DTU0</accession>
<reference evidence="9" key="1">
    <citation type="submission" date="2021-04" db="EMBL/GenBank/DDBJ databases">
        <title>Isolation and polyphasic classification of algal microorganism.</title>
        <authorList>
            <person name="Wang S."/>
        </authorList>
    </citation>
    <scope>NUCLEOTIDE SEQUENCE</scope>
    <source>
        <strain evidence="9">720a</strain>
    </source>
</reference>
<feature type="transmembrane region" description="Helical" evidence="8">
    <location>
        <begin position="244"/>
        <end position="261"/>
    </location>
</feature>
<comment type="similarity">
    <text evidence="2 8">Belongs to the lactate permease family.</text>
</comment>
<keyword evidence="4 8" id="KW-1003">Cell membrane</keyword>
<feature type="transmembrane region" description="Helical" evidence="8">
    <location>
        <begin position="188"/>
        <end position="206"/>
    </location>
</feature>
<keyword evidence="5 8" id="KW-0812">Transmembrane</keyword>
<feature type="transmembrane region" description="Helical" evidence="8">
    <location>
        <begin position="380"/>
        <end position="396"/>
    </location>
</feature>
<proteinExistence type="inferred from homology"/>
<organism evidence="9 10">
    <name type="scientific">Virgibacillus salarius</name>
    <dbReference type="NCBI Taxonomy" id="447199"/>
    <lineage>
        <taxon>Bacteria</taxon>
        <taxon>Bacillati</taxon>
        <taxon>Bacillota</taxon>
        <taxon>Bacilli</taxon>
        <taxon>Bacillales</taxon>
        <taxon>Bacillaceae</taxon>
        <taxon>Virgibacillus</taxon>
    </lineage>
</organism>
<evidence type="ECO:0000256" key="5">
    <source>
        <dbReference type="ARBA" id="ARBA00022692"/>
    </source>
</evidence>
<feature type="transmembrane region" description="Helical" evidence="8">
    <location>
        <begin position="218"/>
        <end position="238"/>
    </location>
</feature>
<keyword evidence="10" id="KW-1185">Reference proteome</keyword>